<dbReference type="InterPro" id="IPR027417">
    <property type="entry name" value="P-loop_NTPase"/>
</dbReference>
<dbReference type="Proteomes" id="UP000292052">
    <property type="component" value="Unassembled WGS sequence"/>
</dbReference>
<dbReference type="SMART" id="SM00175">
    <property type="entry name" value="RAB"/>
    <property type="match status" value="1"/>
</dbReference>
<dbReference type="GO" id="GO:0005886">
    <property type="term" value="C:plasma membrane"/>
    <property type="evidence" value="ECO:0007669"/>
    <property type="project" value="UniProtKB-SubCell"/>
</dbReference>
<evidence type="ECO:0000256" key="8">
    <source>
        <dbReference type="ARBA" id="ARBA00023134"/>
    </source>
</evidence>
<dbReference type="GO" id="GO:0035099">
    <property type="term" value="P:hemocyte migration"/>
    <property type="evidence" value="ECO:0007669"/>
    <property type="project" value="UniProtKB-ARBA"/>
</dbReference>
<comment type="similarity">
    <text evidence="3">Belongs to the small GTPase superfamily. Rho family. CDC42 subfamily.</text>
</comment>
<dbReference type="InterPro" id="IPR037874">
    <property type="entry name" value="Cdc42"/>
</dbReference>
<dbReference type="GO" id="GO:0005912">
    <property type="term" value="C:adherens junction"/>
    <property type="evidence" value="ECO:0007669"/>
    <property type="project" value="UniProtKB-SubCell"/>
</dbReference>
<keyword evidence="16" id="KW-1185">Reference proteome</keyword>
<evidence type="ECO:0000313" key="16">
    <source>
        <dbReference type="Proteomes" id="UP000292052"/>
    </source>
</evidence>
<evidence type="ECO:0000256" key="4">
    <source>
        <dbReference type="ARBA" id="ARBA00022475"/>
    </source>
</evidence>
<evidence type="ECO:0000313" key="15">
    <source>
        <dbReference type="EMBL" id="RZC42527.1"/>
    </source>
</evidence>
<evidence type="ECO:0000256" key="5">
    <source>
        <dbReference type="ARBA" id="ARBA00022481"/>
    </source>
</evidence>
<dbReference type="SMART" id="SM00176">
    <property type="entry name" value="RAN"/>
    <property type="match status" value="1"/>
</dbReference>
<dbReference type="SMART" id="SM00543">
    <property type="entry name" value="MIF4G"/>
    <property type="match status" value="1"/>
</dbReference>
<keyword evidence="10" id="KW-0449">Lipoprotein</keyword>
<dbReference type="SMART" id="SM00174">
    <property type="entry name" value="RHO"/>
    <property type="match status" value="1"/>
</dbReference>
<keyword evidence="6" id="KW-0547">Nucleotide-binding</keyword>
<comment type="subcellular location">
    <subcellularLocation>
        <location evidence="2">Cell junction</location>
        <location evidence="2">Adherens junction</location>
    </subcellularLocation>
    <subcellularLocation>
        <location evidence="1">Cell membrane</location>
        <topology evidence="1">Lipid-anchor</topology>
    </subcellularLocation>
</comment>
<evidence type="ECO:0000259" key="14">
    <source>
        <dbReference type="SMART" id="SM00543"/>
    </source>
</evidence>
<keyword evidence="8" id="KW-0342">GTP-binding</keyword>
<dbReference type="FunFam" id="1.25.40.180:FF:000039">
    <property type="entry name" value="Uncharacterized protein, isoform B"/>
    <property type="match status" value="1"/>
</dbReference>
<dbReference type="InterPro" id="IPR001806">
    <property type="entry name" value="Small_GTPase"/>
</dbReference>
<dbReference type="InterPro" id="IPR016024">
    <property type="entry name" value="ARM-type_fold"/>
</dbReference>
<feature type="domain" description="MIF4G" evidence="14">
    <location>
        <begin position="334"/>
        <end position="547"/>
    </location>
</feature>
<evidence type="ECO:0000256" key="7">
    <source>
        <dbReference type="ARBA" id="ARBA00022949"/>
    </source>
</evidence>
<dbReference type="SUPFAM" id="SSF48371">
    <property type="entry name" value="ARM repeat"/>
    <property type="match status" value="1"/>
</dbReference>
<keyword evidence="11" id="KW-0636">Prenylation</keyword>
<evidence type="ECO:0000256" key="2">
    <source>
        <dbReference type="ARBA" id="ARBA00004536"/>
    </source>
</evidence>
<sequence length="563" mass="62894">MQTIKCVVVGDGAVGKTCLLISYTTNKFPSEYVPTVFDNYAVTVMIGGEPYTLGLFDTAGQEDYDRLRPLSYPQTDVFLVCFSVVSPSSFENVKEKWVPEITHHCQKTPFLLVGTQVDLRDDGATIEKLAKNKQKPISVEQGEKLAKELKAVKYVECSALTQKGLKNVFDEAILAALEPPEPIKRKKPPNVRTDVPTNSGKLNVHAKEFTMSHELQPSKSSGNVNANFDAMPLQHSKSSGNILRHINPTLIPIISTPLPLPLLHSSSSSHILNHLPRVSYQFGNEMLAHHIFSGHNQPVPHNNWNSYHQSGNSQSLKRSKSLGASDSQNLAAKLRSMTKEEIDLGVFPAENQTNLKLAMEDPNQLSSRAMMDLVKTIMERVVEGIRYCEAGAKLCISIIEKEKNQTFLESLLNMCQQWYQERDKILRGVKAGDGTRFTAFMWFLTEMCGQLKRHQIKEQYEALQPDLVLLSVLAKCCQACVSLPIKCLSETECLFFVLTSIGRDLESELPQQLEQLLASVRDGFLASAGSSAVRRTLLQLIELHASNWQLPGSSVLYYYPRIK</sequence>
<keyword evidence="9" id="KW-0472">Membrane</keyword>
<dbReference type="PROSITE" id="PS51420">
    <property type="entry name" value="RHO"/>
    <property type="match status" value="1"/>
</dbReference>
<dbReference type="GO" id="GO:0035006">
    <property type="term" value="P:melanization defense response"/>
    <property type="evidence" value="ECO:0007669"/>
    <property type="project" value="UniProtKB-ARBA"/>
</dbReference>
<dbReference type="GO" id="GO:0005525">
    <property type="term" value="F:GTP binding"/>
    <property type="evidence" value="ECO:0007669"/>
    <property type="project" value="UniProtKB-KW"/>
</dbReference>
<dbReference type="PROSITE" id="PS51421">
    <property type="entry name" value="RAS"/>
    <property type="match status" value="1"/>
</dbReference>
<keyword evidence="4" id="KW-1003">Cell membrane</keyword>
<accession>A0A482WCH5</accession>
<dbReference type="GO" id="GO:0003006">
    <property type="term" value="P:developmental process involved in reproduction"/>
    <property type="evidence" value="ECO:0007669"/>
    <property type="project" value="UniProtKB-ARBA"/>
</dbReference>
<dbReference type="SUPFAM" id="SSF52540">
    <property type="entry name" value="P-loop containing nucleoside triphosphate hydrolases"/>
    <property type="match status" value="1"/>
</dbReference>
<evidence type="ECO:0000256" key="9">
    <source>
        <dbReference type="ARBA" id="ARBA00023136"/>
    </source>
</evidence>
<evidence type="ECO:0000256" key="12">
    <source>
        <dbReference type="ARBA" id="ARBA00067720"/>
    </source>
</evidence>
<dbReference type="STRING" id="1661398.A0A482WCH5"/>
<dbReference type="GO" id="GO:0022412">
    <property type="term" value="P:cellular process involved in reproduction in multicellular organism"/>
    <property type="evidence" value="ECO:0007669"/>
    <property type="project" value="UniProtKB-ARBA"/>
</dbReference>
<dbReference type="InterPro" id="IPR003890">
    <property type="entry name" value="MIF4G-like_typ-3"/>
</dbReference>
<dbReference type="GO" id="GO:0001667">
    <property type="term" value="P:ameboidal-type cell migration"/>
    <property type="evidence" value="ECO:0007669"/>
    <property type="project" value="UniProtKB-ARBA"/>
</dbReference>
<dbReference type="GO" id="GO:0003924">
    <property type="term" value="F:GTPase activity"/>
    <property type="evidence" value="ECO:0007669"/>
    <property type="project" value="InterPro"/>
</dbReference>
<feature type="region of interest" description="Disordered" evidence="13">
    <location>
        <begin position="300"/>
        <end position="323"/>
    </location>
</feature>
<dbReference type="CDD" id="cd01874">
    <property type="entry name" value="Cdc42"/>
    <property type="match status" value="1"/>
</dbReference>
<evidence type="ECO:0000256" key="3">
    <source>
        <dbReference type="ARBA" id="ARBA00008112"/>
    </source>
</evidence>
<dbReference type="EMBL" id="QDEB01007275">
    <property type="protein sequence ID" value="RZC42527.1"/>
    <property type="molecule type" value="Genomic_DNA"/>
</dbReference>
<dbReference type="PANTHER" id="PTHR24072">
    <property type="entry name" value="RHO FAMILY GTPASE"/>
    <property type="match status" value="1"/>
</dbReference>
<dbReference type="Pfam" id="PF02854">
    <property type="entry name" value="MIF4G"/>
    <property type="match status" value="1"/>
</dbReference>
<keyword evidence="7" id="KW-0965">Cell junction</keyword>
<dbReference type="GO" id="GO:0007264">
    <property type="term" value="P:small GTPase-mediated signal transduction"/>
    <property type="evidence" value="ECO:0007669"/>
    <property type="project" value="InterPro"/>
</dbReference>
<dbReference type="PROSITE" id="PS51419">
    <property type="entry name" value="RAB"/>
    <property type="match status" value="1"/>
</dbReference>
<dbReference type="Gene3D" id="1.25.40.180">
    <property type="match status" value="1"/>
</dbReference>
<dbReference type="InterPro" id="IPR003578">
    <property type="entry name" value="Small_GTPase_Rho"/>
</dbReference>
<dbReference type="Pfam" id="PF00071">
    <property type="entry name" value="Ras"/>
    <property type="match status" value="1"/>
</dbReference>
<dbReference type="InterPro" id="IPR005225">
    <property type="entry name" value="Small_GTP-bd"/>
</dbReference>
<dbReference type="GO" id="GO:0005737">
    <property type="term" value="C:cytoplasm"/>
    <property type="evidence" value="ECO:0007669"/>
    <property type="project" value="UniProtKB-ARBA"/>
</dbReference>
<protein>
    <recommendedName>
        <fullName evidence="12">Cdc42 homolog</fullName>
    </recommendedName>
</protein>
<comment type="caution">
    <text evidence="15">The sequence shown here is derived from an EMBL/GenBank/DDBJ whole genome shotgun (WGS) entry which is preliminary data.</text>
</comment>
<dbReference type="Gene3D" id="3.40.50.300">
    <property type="entry name" value="P-loop containing nucleotide triphosphate hydrolases"/>
    <property type="match status" value="1"/>
</dbReference>
<keyword evidence="5" id="KW-0488">Methylation</keyword>
<evidence type="ECO:0000256" key="6">
    <source>
        <dbReference type="ARBA" id="ARBA00022741"/>
    </source>
</evidence>
<reference evidence="15 16" key="1">
    <citation type="submission" date="2017-03" db="EMBL/GenBank/DDBJ databases">
        <title>Genome of the blue death feigning beetle - Asbolus verrucosus.</title>
        <authorList>
            <person name="Rider S.D."/>
        </authorList>
    </citation>
    <scope>NUCLEOTIDE SEQUENCE [LARGE SCALE GENOMIC DNA]</scope>
    <source>
        <strain evidence="15">Butters</strain>
        <tissue evidence="15">Head and leg muscle</tissue>
    </source>
</reference>
<dbReference type="SMART" id="SM00173">
    <property type="entry name" value="RAS"/>
    <property type="match status" value="1"/>
</dbReference>
<dbReference type="GO" id="GO:0051130">
    <property type="term" value="P:positive regulation of cellular component organization"/>
    <property type="evidence" value="ECO:0007669"/>
    <property type="project" value="UniProtKB-ARBA"/>
</dbReference>
<evidence type="ECO:0000256" key="10">
    <source>
        <dbReference type="ARBA" id="ARBA00023288"/>
    </source>
</evidence>
<dbReference type="OrthoDB" id="565552at2759"/>
<dbReference type="GO" id="GO:0003723">
    <property type="term" value="F:RNA binding"/>
    <property type="evidence" value="ECO:0007669"/>
    <property type="project" value="InterPro"/>
</dbReference>
<gene>
    <name evidence="15" type="ORF">BDFB_002319</name>
</gene>
<proteinExistence type="inferred from homology"/>
<dbReference type="GO" id="GO:0009653">
    <property type="term" value="P:anatomical structure morphogenesis"/>
    <property type="evidence" value="ECO:0007669"/>
    <property type="project" value="UniProtKB-ARBA"/>
</dbReference>
<evidence type="ECO:0000256" key="1">
    <source>
        <dbReference type="ARBA" id="ARBA00004193"/>
    </source>
</evidence>
<dbReference type="NCBIfam" id="TIGR00231">
    <property type="entry name" value="small_GTP"/>
    <property type="match status" value="1"/>
</dbReference>
<evidence type="ECO:0000256" key="11">
    <source>
        <dbReference type="ARBA" id="ARBA00023289"/>
    </source>
</evidence>
<dbReference type="FunFam" id="3.40.50.300:FF:000167">
    <property type="entry name" value="Cell division control protein 42 homolog"/>
    <property type="match status" value="1"/>
</dbReference>
<dbReference type="PRINTS" id="PR00449">
    <property type="entry name" value="RASTRNSFRMNG"/>
</dbReference>
<name>A0A482WCH5_ASBVE</name>
<organism evidence="15 16">
    <name type="scientific">Asbolus verrucosus</name>
    <name type="common">Desert ironclad beetle</name>
    <dbReference type="NCBI Taxonomy" id="1661398"/>
    <lineage>
        <taxon>Eukaryota</taxon>
        <taxon>Metazoa</taxon>
        <taxon>Ecdysozoa</taxon>
        <taxon>Arthropoda</taxon>
        <taxon>Hexapoda</taxon>
        <taxon>Insecta</taxon>
        <taxon>Pterygota</taxon>
        <taxon>Neoptera</taxon>
        <taxon>Endopterygota</taxon>
        <taxon>Coleoptera</taxon>
        <taxon>Polyphaga</taxon>
        <taxon>Cucujiformia</taxon>
        <taxon>Tenebrionidae</taxon>
        <taxon>Pimeliinae</taxon>
        <taxon>Asbolus</taxon>
    </lineage>
</organism>
<dbReference type="AlphaFoldDB" id="A0A482WCH5"/>
<evidence type="ECO:0000256" key="13">
    <source>
        <dbReference type="SAM" id="MobiDB-lite"/>
    </source>
</evidence>